<sequence length="363" mass="41813">MQKTNLNLYKGPFSTSAKLTLLAVTVCLLIANLALLQETRTLARSYSDSQNQATWFLFNLSKELSELVSESSRAEDSSYDLKRVELKYELTWSRFDLLINSRESDTFLSRNEVKSFFVDLFYQFQTLEQPLQLALNGDDNAAKLFYRETSRLYLSMIDYVTRNFRVASPLYKEQQMRAQLLFQAQFVLLGIFVLCAGFMAYFFYKEARFHKKMSLTDPLTQLPNRIGMFLHMDKYIQDKEHFSIYLLDLNGFKAINDNLGHQAGDAALQEVALRLKKLENASVRVCRMGGDEFAVLCKHVTNDEHQVLNQAIHQLFVPPIALEQGPAKLSTSLGRACFPDDSENVDALINLADKRMYRMKFSR</sequence>
<dbReference type="Pfam" id="PF00990">
    <property type="entry name" value="GGDEF"/>
    <property type="match status" value="1"/>
</dbReference>
<dbReference type="SUPFAM" id="SSF55073">
    <property type="entry name" value="Nucleotide cyclase"/>
    <property type="match status" value="1"/>
</dbReference>
<evidence type="ECO:0000313" key="3">
    <source>
        <dbReference type="EMBL" id="HAS8541075.1"/>
    </source>
</evidence>
<organism evidence="3">
    <name type="scientific">Vibrio vulnificus</name>
    <dbReference type="NCBI Taxonomy" id="672"/>
    <lineage>
        <taxon>Bacteria</taxon>
        <taxon>Pseudomonadati</taxon>
        <taxon>Pseudomonadota</taxon>
        <taxon>Gammaproteobacteria</taxon>
        <taxon>Vibrionales</taxon>
        <taxon>Vibrionaceae</taxon>
        <taxon>Vibrio</taxon>
    </lineage>
</organism>
<dbReference type="PANTHER" id="PTHR46663:SF2">
    <property type="entry name" value="GGDEF DOMAIN-CONTAINING PROTEIN"/>
    <property type="match status" value="1"/>
</dbReference>
<proteinExistence type="predicted"/>
<dbReference type="OrthoDB" id="5623595at2"/>
<gene>
    <name evidence="3" type="ORF">I7730_14945</name>
    <name evidence="4" type="ORF">J0J18_05280</name>
</gene>
<evidence type="ECO:0000313" key="4">
    <source>
        <dbReference type="EMBL" id="MBN8121135.1"/>
    </source>
</evidence>
<dbReference type="Proteomes" id="UP000863257">
    <property type="component" value="Unassembled WGS sequence"/>
</dbReference>
<dbReference type="Gene3D" id="3.30.70.270">
    <property type="match status" value="1"/>
</dbReference>
<dbReference type="SMART" id="SM00267">
    <property type="entry name" value="GGDEF"/>
    <property type="match status" value="1"/>
</dbReference>
<dbReference type="EMBL" id="DACRBY010000018">
    <property type="protein sequence ID" value="HAS8541075.1"/>
    <property type="molecule type" value="Genomic_DNA"/>
</dbReference>
<dbReference type="InterPro" id="IPR029787">
    <property type="entry name" value="Nucleotide_cyclase"/>
</dbReference>
<dbReference type="GeneID" id="93897218"/>
<feature type="domain" description="GGDEF" evidence="2">
    <location>
        <begin position="240"/>
        <end position="363"/>
    </location>
</feature>
<keyword evidence="1" id="KW-0472">Membrane</keyword>
<dbReference type="PANTHER" id="PTHR46663">
    <property type="entry name" value="DIGUANYLATE CYCLASE DGCT-RELATED"/>
    <property type="match status" value="1"/>
</dbReference>
<dbReference type="NCBIfam" id="TIGR00254">
    <property type="entry name" value="GGDEF"/>
    <property type="match status" value="1"/>
</dbReference>
<reference evidence="4" key="3">
    <citation type="submission" date="2021-03" db="EMBL/GenBank/DDBJ databases">
        <title>Study of the foodborne Vibrio vulnificus isolates from China.</title>
        <authorList>
            <person name="Zheng Z."/>
            <person name="Ye L."/>
        </authorList>
    </citation>
    <scope>NUCLEOTIDE SEQUENCE</scope>
    <source>
        <strain evidence="4">Vv1582</strain>
    </source>
</reference>
<dbReference type="EMBL" id="JAFKOQ010000002">
    <property type="protein sequence ID" value="MBN8121135.1"/>
    <property type="molecule type" value="Genomic_DNA"/>
</dbReference>
<reference evidence="3" key="1">
    <citation type="journal article" date="2018" name="Genome Biol.">
        <title>SKESA: strategic k-mer extension for scrupulous assemblies.</title>
        <authorList>
            <person name="Souvorov A."/>
            <person name="Agarwala R."/>
            <person name="Lipman D.J."/>
        </authorList>
    </citation>
    <scope>NUCLEOTIDE SEQUENCE</scope>
    <source>
        <strain evidence="3">BCW_3452</strain>
    </source>
</reference>
<evidence type="ECO:0000256" key="1">
    <source>
        <dbReference type="SAM" id="Phobius"/>
    </source>
</evidence>
<accession>A0A087I998</accession>
<feature type="transmembrane region" description="Helical" evidence="1">
    <location>
        <begin position="180"/>
        <end position="204"/>
    </location>
</feature>
<dbReference type="InterPro" id="IPR052163">
    <property type="entry name" value="DGC-Regulatory_Protein"/>
</dbReference>
<keyword evidence="1" id="KW-1133">Transmembrane helix</keyword>
<dbReference type="Proteomes" id="UP000664056">
    <property type="component" value="Unassembled WGS sequence"/>
</dbReference>
<evidence type="ECO:0000259" key="2">
    <source>
        <dbReference type="PROSITE" id="PS50887"/>
    </source>
</evidence>
<protein>
    <submittedName>
        <fullName evidence="3">GGDEF domain-containing protein</fullName>
    </submittedName>
</protein>
<keyword evidence="1" id="KW-0812">Transmembrane</keyword>
<dbReference type="InterPro" id="IPR043128">
    <property type="entry name" value="Rev_trsase/Diguanyl_cyclase"/>
</dbReference>
<dbReference type="AlphaFoldDB" id="A0A087I998"/>
<dbReference type="InterPro" id="IPR000160">
    <property type="entry name" value="GGDEF_dom"/>
</dbReference>
<dbReference type="PROSITE" id="PS50887">
    <property type="entry name" value="GGDEF"/>
    <property type="match status" value="1"/>
</dbReference>
<dbReference type="RefSeq" id="WP_017421759.1">
    <property type="nucleotide sequence ID" value="NZ_CP014637.1"/>
</dbReference>
<dbReference type="CDD" id="cd01949">
    <property type="entry name" value="GGDEF"/>
    <property type="match status" value="1"/>
</dbReference>
<reference evidence="3" key="2">
    <citation type="submission" date="2019-01" db="EMBL/GenBank/DDBJ databases">
        <authorList>
            <consortium name="NCBI Pathogen Detection Project"/>
        </authorList>
    </citation>
    <scope>NUCLEOTIDE SEQUENCE</scope>
    <source>
        <strain evidence="3">BCW_3452</strain>
    </source>
</reference>
<comment type="caution">
    <text evidence="3">The sequence shown here is derived from an EMBL/GenBank/DDBJ whole genome shotgun (WGS) entry which is preliminary data.</text>
</comment>
<name>A0A087I998_VIBVL</name>